<proteinExistence type="predicted"/>
<feature type="signal peptide" evidence="1">
    <location>
        <begin position="1"/>
        <end position="26"/>
    </location>
</feature>
<evidence type="ECO:0000313" key="3">
    <source>
        <dbReference type="Proteomes" id="UP001169760"/>
    </source>
</evidence>
<keyword evidence="1" id="KW-0732">Signal</keyword>
<gene>
    <name evidence="2" type="ORF">Q4521_00085</name>
</gene>
<name>A0AAW7X386_9GAMM</name>
<comment type="caution">
    <text evidence="2">The sequence shown here is derived from an EMBL/GenBank/DDBJ whole genome shotgun (WGS) entry which is preliminary data.</text>
</comment>
<dbReference type="RefSeq" id="WP_303489941.1">
    <property type="nucleotide sequence ID" value="NZ_JAUOPB010000001.1"/>
</dbReference>
<evidence type="ECO:0000313" key="2">
    <source>
        <dbReference type="EMBL" id="MDO6420859.1"/>
    </source>
</evidence>
<evidence type="ECO:0000256" key="1">
    <source>
        <dbReference type="SAM" id="SignalP"/>
    </source>
</evidence>
<feature type="chain" id="PRO_5043577753" evidence="1">
    <location>
        <begin position="27"/>
        <end position="562"/>
    </location>
</feature>
<organism evidence="2 3">
    <name type="scientific">Saccharophagus degradans</name>
    <dbReference type="NCBI Taxonomy" id="86304"/>
    <lineage>
        <taxon>Bacteria</taxon>
        <taxon>Pseudomonadati</taxon>
        <taxon>Pseudomonadota</taxon>
        <taxon>Gammaproteobacteria</taxon>
        <taxon>Cellvibrionales</taxon>
        <taxon>Cellvibrionaceae</taxon>
        <taxon>Saccharophagus</taxon>
    </lineage>
</organism>
<dbReference type="Proteomes" id="UP001169760">
    <property type="component" value="Unassembled WGS sequence"/>
</dbReference>
<dbReference type="AlphaFoldDB" id="A0AAW7X386"/>
<dbReference type="EMBL" id="JAUOPB010000001">
    <property type="protein sequence ID" value="MDO6420859.1"/>
    <property type="molecule type" value="Genomic_DNA"/>
</dbReference>
<accession>A0AAW7X386</accession>
<reference evidence="2" key="1">
    <citation type="submission" date="2023-07" db="EMBL/GenBank/DDBJ databases">
        <title>Genome content predicts the carbon catabolic preferences of heterotrophic bacteria.</title>
        <authorList>
            <person name="Gralka M."/>
        </authorList>
    </citation>
    <scope>NUCLEOTIDE SEQUENCE</scope>
    <source>
        <strain evidence="2">I3M17_2</strain>
    </source>
</reference>
<sequence>MKLGRFQCLAILSGICWAGASQTAFAGPISAEAMAEKKQERLARFHERVVETSAYDAWLSRPEDGIQSNNACVTNYASIKVEQAKPVTGPSISDEDIHALARELTLERVKYLQKGTSPMLPMTIDQALKREGVSNISELSDNEVFMLFTVYQVEMSDEDRLSYNQYYQRWVQKSSLQATGGIKNNDWFKAEGTYRKLPLQMQRTQIAIDKTLGQQEKNTRLRAIDNKIKQVESEVYAEKAEYEKAQRYASGNGKESFPFATVYVFHKLERFTDSIPLVGTSAVDTDYQKQLVASVVGPVAQRCPDLRYIVIKHRFNDLISNMDWRIGQTIFVNQSDSWLPEKVPSKQFNSVYLEDNEFRSPAYYTVTETSATDIKAYWSRGNYMEKYSAYEASLMQDNGKIALPDNLQPPKEDDILMMLLREVALNSNADIQYGASRYASPYFGGHIVSRIDEISNVVCQGGGRQFNCSFDLEGVIYFSGQGGAQLVREVIKLKTGSAEERLSEHVQRTLVMTEAGWRSPDEGAQIKSYQREMMKSVAKGFENGACAVENLGPDYLVSAGCQ</sequence>
<protein>
    <submittedName>
        <fullName evidence="2">Uncharacterized protein</fullName>
    </submittedName>
</protein>